<dbReference type="AlphaFoldDB" id="A0A1H3R250"/>
<dbReference type="SUPFAM" id="SSF52540">
    <property type="entry name" value="P-loop containing nucleoside triphosphate hydrolases"/>
    <property type="match status" value="1"/>
</dbReference>
<evidence type="ECO:0000313" key="4">
    <source>
        <dbReference type="Proteomes" id="UP000242415"/>
    </source>
</evidence>
<organism evidence="3 4">
    <name type="scientific">Micromonospora pattaloongensis</name>
    <dbReference type="NCBI Taxonomy" id="405436"/>
    <lineage>
        <taxon>Bacteria</taxon>
        <taxon>Bacillati</taxon>
        <taxon>Actinomycetota</taxon>
        <taxon>Actinomycetes</taxon>
        <taxon>Micromonosporales</taxon>
        <taxon>Micromonosporaceae</taxon>
        <taxon>Micromonospora</taxon>
    </lineage>
</organism>
<dbReference type="Proteomes" id="UP000242415">
    <property type="component" value="Unassembled WGS sequence"/>
</dbReference>
<evidence type="ECO:0000256" key="1">
    <source>
        <dbReference type="SAM" id="MobiDB-lite"/>
    </source>
</evidence>
<dbReference type="InterPro" id="IPR027417">
    <property type="entry name" value="P-loop_NTPase"/>
</dbReference>
<dbReference type="Gene3D" id="3.40.50.300">
    <property type="entry name" value="P-loop containing nucleotide triphosphate hydrolases"/>
    <property type="match status" value="1"/>
</dbReference>
<protein>
    <submittedName>
        <fullName evidence="3">Predicted ATPase, AAA+ ATPase superfamily</fullName>
    </submittedName>
</protein>
<name>A0A1H3R250_9ACTN</name>
<feature type="domain" description="Orc1-like AAA ATPase" evidence="2">
    <location>
        <begin position="319"/>
        <end position="460"/>
    </location>
</feature>
<dbReference type="STRING" id="405436.SAMN05444365_1076"/>
<dbReference type="OrthoDB" id="135105at2"/>
<evidence type="ECO:0000313" key="3">
    <source>
        <dbReference type="EMBL" id="SDZ19583.1"/>
    </source>
</evidence>
<dbReference type="Pfam" id="PF13191">
    <property type="entry name" value="AAA_16"/>
    <property type="match status" value="1"/>
</dbReference>
<keyword evidence="4" id="KW-1185">Reference proteome</keyword>
<reference evidence="4" key="1">
    <citation type="submission" date="2016-10" db="EMBL/GenBank/DDBJ databases">
        <authorList>
            <person name="Varghese N."/>
            <person name="Submissions S."/>
        </authorList>
    </citation>
    <scope>NUCLEOTIDE SEQUENCE [LARGE SCALE GENOMIC DNA]</scope>
    <source>
        <strain evidence="4">DSM 45245</strain>
    </source>
</reference>
<sequence>MTDDGRIIRVPIGAVRSATAHHPTPRHRSQRPTSRQGKASEPAPQQELGRVRSQGDIARGLRETLRTAALQHDYVKRTELISARLAQDLGFITSSVNRQRAEAVLEVAGKLLRLLQCGDDTKVSDSDARTSFFNSERNVRKGRSHQGRAGTLPTALDEIFETLIEIERLHSKALAEKGSSAPRILTQDTVNVTRGNDNEFELPVRVSLDQPSLSVRNVRLILDKFRNLKVIGSLPVVEELRAGESPILTARMRDNRKQGSRTEVRVDAHLSFIGPGGATLETPRQTLIVKIHGKEEHQEIANPFRAYAGGLPVSKREMFFGRRTLIDEFVRELAKPPGGMCYALYGQQRTGKSSVLEQVRLRLTERGAIVASLSMGTIDRRSMTVDFVEEILDQFRVQLDRILPSELSDPLLARWPDATTIERRPLRSLQRAREAGRTVLRRAGFSATPFVVVVDEFTYLHEVLRRRGIEPREHNELRDFMRQLKGILEARLFSALLVGQDTMPRFLESYPNEFSVMATRRLDYLSLEETQALADVPVRTPQNASRYTGYALSTIATYTEGHPFFTQILCDRIIEFVNSRRRSNITQSDVEEAVESLLSGNDCIEPHKFDCLVSADNTHSLLSAINQEHEEDGSRLAMEVLRRIALLSGSQNNPISIEALQLEARQTKALEDLRMRGVIRETDTGVAIRVLLYADYLRRRAS</sequence>
<evidence type="ECO:0000259" key="2">
    <source>
        <dbReference type="Pfam" id="PF13191"/>
    </source>
</evidence>
<accession>A0A1H3R250</accession>
<dbReference type="EMBL" id="FNPH01000007">
    <property type="protein sequence ID" value="SDZ19583.1"/>
    <property type="molecule type" value="Genomic_DNA"/>
</dbReference>
<gene>
    <name evidence="3" type="ORF">SAMN05444365_1076</name>
</gene>
<dbReference type="InterPro" id="IPR041664">
    <property type="entry name" value="AAA_16"/>
</dbReference>
<feature type="region of interest" description="Disordered" evidence="1">
    <location>
        <begin position="10"/>
        <end position="56"/>
    </location>
</feature>
<proteinExistence type="predicted"/>